<evidence type="ECO:0000256" key="1">
    <source>
        <dbReference type="SAM" id="MobiDB-lite"/>
    </source>
</evidence>
<feature type="compositionally biased region" description="Low complexity" evidence="1">
    <location>
        <begin position="504"/>
        <end position="515"/>
    </location>
</feature>
<keyword evidence="3" id="KW-1185">Reference proteome</keyword>
<reference evidence="2 3" key="1">
    <citation type="journal article" date="2018" name="MBio">
        <title>Comparative Genomics Reveals the Core Gene Toolbox for the Fungus-Insect Symbiosis.</title>
        <authorList>
            <person name="Wang Y."/>
            <person name="Stata M."/>
            <person name="Wang W."/>
            <person name="Stajich J.E."/>
            <person name="White M.M."/>
            <person name="Moncalvo J.M."/>
        </authorList>
    </citation>
    <scope>NUCLEOTIDE SEQUENCE [LARGE SCALE GENOMIC DNA]</scope>
    <source>
        <strain evidence="2 3">SC-DP-2</strain>
    </source>
</reference>
<feature type="region of interest" description="Disordered" evidence="1">
    <location>
        <begin position="502"/>
        <end position="523"/>
    </location>
</feature>
<accession>A0A2T9ZCI9</accession>
<name>A0A2T9ZCI9_9FUNG</name>
<evidence type="ECO:0000313" key="2">
    <source>
        <dbReference type="EMBL" id="PVV02309.1"/>
    </source>
</evidence>
<dbReference type="OrthoDB" id="10689799at2759"/>
<comment type="caution">
    <text evidence="2">The sequence shown here is derived from an EMBL/GenBank/DDBJ whole genome shotgun (WGS) entry which is preliminary data.</text>
</comment>
<evidence type="ECO:0000313" key="3">
    <source>
        <dbReference type="Proteomes" id="UP000245609"/>
    </source>
</evidence>
<dbReference type="EMBL" id="MBFS01000516">
    <property type="protein sequence ID" value="PVV02309.1"/>
    <property type="molecule type" value="Genomic_DNA"/>
</dbReference>
<protein>
    <submittedName>
        <fullName evidence="2">Uncharacterized protein</fullName>
    </submittedName>
</protein>
<sequence>METSTYGFKFSSFLGINQPIGMELVTLSFVNELRILMLGKLRSIYPKNIPLVPLTVLVLGERFYSMLVISANSRKEFHSAFGRYASSIAYKNNFSNSSKSALNSRTLLFKYQSSSLIRQYHTSKSPNSTFQIPYESGQQYSFYNSNSSAIADEVANISFGNVELYKFYESLCLKTYLQVSDKKHVSKYLVLNKDDYKQIVLLTKLFYSDSPISDKQLFRQLIVIFRCAKDYIYIYKLWTRNRENIYSLVDSETASIIPRALIFFSQNNDALHFISNMEKNTDIPFIDRVHMYTNQISILLKKEKFDVADLYLKSLFNFITRYDPEFLKDERFLRTYNLRMKELLWRKNFKFAKYMLRLYTLYCPKLSSTSIYNPLLYNFFLTDKPRAFELLRYFKVNGLEYDSVTFGILITYLSNTNDTGSVSTLLEILLEETSKINKELFLIILNYISAFGHSEFVIRVYEIIRKRTIIKYLQDNHDSPLLESASSPRILLEELASSRKLKPKSSTLSSSNSPTDPRVPRLPLSTKSQDKIKLVASQMQLTSETTNLMFLVAFRLKDHKLLQNLYYEHLSLASIIPDFKLNLYFFISYFKSLRRFDKWPSDLTPIFEEMKQFDLFPGEFFLSALNTMEDSCLKEKKIKGQYPHAISTNFKFRKIFLNSEQASLQPLQGL</sequence>
<dbReference type="AlphaFoldDB" id="A0A2T9ZCI9"/>
<proteinExistence type="predicted"/>
<organism evidence="2 3">
    <name type="scientific">Smittium megazygosporum</name>
    <dbReference type="NCBI Taxonomy" id="133381"/>
    <lineage>
        <taxon>Eukaryota</taxon>
        <taxon>Fungi</taxon>
        <taxon>Fungi incertae sedis</taxon>
        <taxon>Zoopagomycota</taxon>
        <taxon>Kickxellomycotina</taxon>
        <taxon>Harpellomycetes</taxon>
        <taxon>Harpellales</taxon>
        <taxon>Legeriomycetaceae</taxon>
        <taxon>Smittium</taxon>
    </lineage>
</organism>
<dbReference type="Proteomes" id="UP000245609">
    <property type="component" value="Unassembled WGS sequence"/>
</dbReference>
<gene>
    <name evidence="2" type="ORF">BB560_003238</name>
</gene>